<dbReference type="EMBL" id="MU275866">
    <property type="protein sequence ID" value="KAI0050031.1"/>
    <property type="molecule type" value="Genomic_DNA"/>
</dbReference>
<name>A0ACB8S1S6_9AGAM</name>
<organism evidence="1 2">
    <name type="scientific">Auriscalpium vulgare</name>
    <dbReference type="NCBI Taxonomy" id="40419"/>
    <lineage>
        <taxon>Eukaryota</taxon>
        <taxon>Fungi</taxon>
        <taxon>Dikarya</taxon>
        <taxon>Basidiomycota</taxon>
        <taxon>Agaricomycotina</taxon>
        <taxon>Agaricomycetes</taxon>
        <taxon>Russulales</taxon>
        <taxon>Auriscalpiaceae</taxon>
        <taxon>Auriscalpium</taxon>
    </lineage>
</organism>
<accession>A0ACB8S1S6</accession>
<dbReference type="Proteomes" id="UP000814033">
    <property type="component" value="Unassembled WGS sequence"/>
</dbReference>
<gene>
    <name evidence="1" type="ORF">FA95DRAFT_1570852</name>
</gene>
<sequence>MTIPIHVSHQRAFIWDVDRTLPHLSQQNVFLGLPLVLMPEEVVLLVDKQLAVLVDDLSAHRTPTAAQIEAWDQVWKKDIAQQVARLEREASVGKEDRSMSEAAVEKRKAREEKRRLAIIQKQQAEGESADSVFAPPPAPPPESSAGQPASSNIAYSVAVPTTSEEHAWYNQEGSTYATLEAARSAGIWSYPATEEEVAKCAVFRDLWEQGYYMGGGSKFGGEWLVYPGDPLRYHSHFVATVLASPTAPLRPMEIVAHGRLGTATKKAHLLCGYDPATKKVAYFSVEWAGFG</sequence>
<comment type="caution">
    <text evidence="1">The sequence shown here is derived from an EMBL/GenBank/DDBJ whole genome shotgun (WGS) entry which is preliminary data.</text>
</comment>
<protein>
    <submittedName>
        <fullName evidence="1">tRNA-intron endonuclease catalytic domain-like protein</fullName>
    </submittedName>
</protein>
<evidence type="ECO:0000313" key="2">
    <source>
        <dbReference type="Proteomes" id="UP000814033"/>
    </source>
</evidence>
<proteinExistence type="predicted"/>
<reference evidence="1" key="2">
    <citation type="journal article" date="2022" name="New Phytol.">
        <title>Evolutionary transition to the ectomycorrhizal habit in the genomes of a hyperdiverse lineage of mushroom-forming fungi.</title>
        <authorList>
            <person name="Looney B."/>
            <person name="Miyauchi S."/>
            <person name="Morin E."/>
            <person name="Drula E."/>
            <person name="Courty P.E."/>
            <person name="Kohler A."/>
            <person name="Kuo A."/>
            <person name="LaButti K."/>
            <person name="Pangilinan J."/>
            <person name="Lipzen A."/>
            <person name="Riley R."/>
            <person name="Andreopoulos W."/>
            <person name="He G."/>
            <person name="Johnson J."/>
            <person name="Nolan M."/>
            <person name="Tritt A."/>
            <person name="Barry K.W."/>
            <person name="Grigoriev I.V."/>
            <person name="Nagy L.G."/>
            <person name="Hibbett D."/>
            <person name="Henrissat B."/>
            <person name="Matheny P.B."/>
            <person name="Labbe J."/>
            <person name="Martin F.M."/>
        </authorList>
    </citation>
    <scope>NUCLEOTIDE SEQUENCE</scope>
    <source>
        <strain evidence="1">FP105234-sp</strain>
    </source>
</reference>
<evidence type="ECO:0000313" key="1">
    <source>
        <dbReference type="EMBL" id="KAI0050031.1"/>
    </source>
</evidence>
<keyword evidence="2" id="KW-1185">Reference proteome</keyword>
<reference evidence="1" key="1">
    <citation type="submission" date="2021-02" db="EMBL/GenBank/DDBJ databases">
        <authorList>
            <consortium name="DOE Joint Genome Institute"/>
            <person name="Ahrendt S."/>
            <person name="Looney B.P."/>
            <person name="Miyauchi S."/>
            <person name="Morin E."/>
            <person name="Drula E."/>
            <person name="Courty P.E."/>
            <person name="Chicoki N."/>
            <person name="Fauchery L."/>
            <person name="Kohler A."/>
            <person name="Kuo A."/>
            <person name="Labutti K."/>
            <person name="Pangilinan J."/>
            <person name="Lipzen A."/>
            <person name="Riley R."/>
            <person name="Andreopoulos W."/>
            <person name="He G."/>
            <person name="Johnson J."/>
            <person name="Barry K.W."/>
            <person name="Grigoriev I.V."/>
            <person name="Nagy L."/>
            <person name="Hibbett D."/>
            <person name="Henrissat B."/>
            <person name="Matheny P.B."/>
            <person name="Labbe J."/>
            <person name="Martin F."/>
        </authorList>
    </citation>
    <scope>NUCLEOTIDE SEQUENCE</scope>
    <source>
        <strain evidence="1">FP105234-sp</strain>
    </source>
</reference>